<proteinExistence type="predicted"/>
<dbReference type="InterPro" id="IPR038763">
    <property type="entry name" value="DHH_sf"/>
</dbReference>
<reference evidence="2" key="1">
    <citation type="submission" date="2023-09" db="EMBL/GenBank/DDBJ databases">
        <authorList>
            <person name="Li S."/>
            <person name="Li X."/>
            <person name="Zhang C."/>
            <person name="Zhao Z."/>
        </authorList>
    </citation>
    <scope>NUCLEOTIDE SEQUENCE [LARGE SCALE GENOMIC DNA]</scope>
    <source>
        <strain evidence="2">SQ345</strain>
    </source>
</reference>
<keyword evidence="2" id="KW-1185">Reference proteome</keyword>
<dbReference type="SUPFAM" id="SSF64182">
    <property type="entry name" value="DHH phosphoesterases"/>
    <property type="match status" value="1"/>
</dbReference>
<accession>A0ABY9TL49</accession>
<gene>
    <name evidence="1" type="ORF">RI845_05265</name>
</gene>
<name>A0ABY9TL49_9GAMM</name>
<dbReference type="RefSeq" id="WP_348388700.1">
    <property type="nucleotide sequence ID" value="NZ_CP134146.1"/>
</dbReference>
<dbReference type="EMBL" id="CP134146">
    <property type="protein sequence ID" value="WNC69558.1"/>
    <property type="molecule type" value="Genomic_DNA"/>
</dbReference>
<evidence type="ECO:0000313" key="1">
    <source>
        <dbReference type="EMBL" id="WNC69558.1"/>
    </source>
</evidence>
<dbReference type="Proteomes" id="UP001248581">
    <property type="component" value="Chromosome"/>
</dbReference>
<protein>
    <submittedName>
        <fullName evidence="1">DHH family phosphoesterase</fullName>
    </submittedName>
</protein>
<organism evidence="1 2">
    <name type="scientific">Thalassotalea nanhaiensis</name>
    <dbReference type="NCBI Taxonomy" id="3065648"/>
    <lineage>
        <taxon>Bacteria</taxon>
        <taxon>Pseudomonadati</taxon>
        <taxon>Pseudomonadota</taxon>
        <taxon>Gammaproteobacteria</taxon>
        <taxon>Alteromonadales</taxon>
        <taxon>Colwelliaceae</taxon>
        <taxon>Thalassotalea</taxon>
    </lineage>
</organism>
<evidence type="ECO:0000313" key="2">
    <source>
        <dbReference type="Proteomes" id="UP001248581"/>
    </source>
</evidence>
<sequence length="318" mass="34733">MHFDVFNGDADGILALVQLRLSLPKESTLITGVKRDISLVQQVPVDSASSVTVLDVSMEKNTSALQNLLNNDVAVFYVDHHRTGDVPESPLLTSLVNTSPDVCTSLLINDYLNGQHNLWAIAAAYGDNLKAVANRHCSLNGINSMLSNQLEALGTYVNYNGYGRTTDDLHFHPADLYQQLLAYENPTSLFSNKSSLFYDLETAYQQDMNKAQTAEVLFDNDICKVVCLDDAAWSRRVSGVFGNELANQAPNKAHGVLTRNLDGSYTVSVRAPLNNKQGADEVCIQFPTGGGRAGAAGINALPEEQIETFISVLHNYYD</sequence>